<dbReference type="VEuPathDB" id="MicrosporidiaDB:AAJ76_2400011794"/>
<dbReference type="GO" id="GO:0003677">
    <property type="term" value="F:DNA binding"/>
    <property type="evidence" value="ECO:0007669"/>
    <property type="project" value="UniProtKB-UniRule"/>
</dbReference>
<keyword evidence="1 2" id="KW-0539">Nucleus</keyword>
<evidence type="ECO:0000256" key="1">
    <source>
        <dbReference type="PROSITE-ProRule" id="PRU00108"/>
    </source>
</evidence>
<feature type="domain" description="Homeobox" evidence="3">
    <location>
        <begin position="27"/>
        <end position="87"/>
    </location>
</feature>
<dbReference type="PROSITE" id="PS50071">
    <property type="entry name" value="HOMEOBOX_2"/>
    <property type="match status" value="1"/>
</dbReference>
<dbReference type="GeneID" id="36319666"/>
<dbReference type="InterPro" id="IPR009057">
    <property type="entry name" value="Homeodomain-like_sf"/>
</dbReference>
<comment type="caution">
    <text evidence="4">The sequence shown here is derived from an EMBL/GenBank/DDBJ whole genome shotgun (WGS) entry which is preliminary data.</text>
</comment>
<dbReference type="Proteomes" id="UP000034350">
    <property type="component" value="Unassembled WGS sequence"/>
</dbReference>
<dbReference type="Gene3D" id="1.10.10.60">
    <property type="entry name" value="Homeodomain-like"/>
    <property type="match status" value="1"/>
</dbReference>
<reference evidence="4 5" key="1">
    <citation type="journal article" date="2015" name="Environ. Microbiol.">
        <title>Genome analyses suggest the presence of polyploidy and recent human-driven expansions in eight global populations of the honeybee pathogen Nosema ceranae.</title>
        <authorList>
            <person name="Pelin A."/>
            <person name="Selman M."/>
            <person name="Aris-Brosou S."/>
            <person name="Farinelli L."/>
            <person name="Corradi N."/>
        </authorList>
    </citation>
    <scope>NUCLEOTIDE SEQUENCE [LARGE SCALE GENOMIC DNA]</scope>
    <source>
        <strain evidence="4 5">PA08 1199</strain>
    </source>
</reference>
<evidence type="ECO:0000259" key="3">
    <source>
        <dbReference type="PROSITE" id="PS50071"/>
    </source>
</evidence>
<feature type="DNA-binding region" description="Homeobox" evidence="1">
    <location>
        <begin position="29"/>
        <end position="88"/>
    </location>
</feature>
<dbReference type="SMART" id="SM00389">
    <property type="entry name" value="HOX"/>
    <property type="match status" value="1"/>
</dbReference>
<accession>A0A0F9ZCE4</accession>
<keyword evidence="5" id="KW-1185">Reference proteome</keyword>
<dbReference type="EMBL" id="JPQZ01000024">
    <property type="protein sequence ID" value="KKO75314.1"/>
    <property type="molecule type" value="Genomic_DNA"/>
</dbReference>
<dbReference type="AlphaFoldDB" id="A0A0F9ZCE4"/>
<dbReference type="SUPFAM" id="SSF46689">
    <property type="entry name" value="Homeodomain-like"/>
    <property type="match status" value="1"/>
</dbReference>
<evidence type="ECO:0000313" key="4">
    <source>
        <dbReference type="EMBL" id="KKO75314.1"/>
    </source>
</evidence>
<keyword evidence="1 2" id="KW-0238">DNA-binding</keyword>
<dbReference type="CDD" id="cd00086">
    <property type="entry name" value="homeodomain"/>
    <property type="match status" value="1"/>
</dbReference>
<evidence type="ECO:0000256" key="2">
    <source>
        <dbReference type="RuleBase" id="RU000682"/>
    </source>
</evidence>
<gene>
    <name evidence="4" type="ORF">AAJ76_2400011794</name>
</gene>
<proteinExistence type="predicted"/>
<dbReference type="InterPro" id="IPR001356">
    <property type="entry name" value="HD"/>
</dbReference>
<sequence>MIDINKQELTVQAALGIIKLNKSGREEDVDFMRNKKTIFQNTILKEVFKLTKYPSTQTKTDLGILLDLSVRTIQIWFQNERRNKKHESIGEEKSYKCEVGPLKLWRIYKKAKNFIFYI</sequence>
<dbReference type="GO" id="GO:0005634">
    <property type="term" value="C:nucleus"/>
    <property type="evidence" value="ECO:0007669"/>
    <property type="project" value="UniProtKB-SubCell"/>
</dbReference>
<dbReference type="VEuPathDB" id="MicrosporidiaDB:G9O61_00g003200"/>
<name>A0A0F9ZCE4_9MICR</name>
<evidence type="ECO:0000313" key="5">
    <source>
        <dbReference type="Proteomes" id="UP000034350"/>
    </source>
</evidence>
<protein>
    <submittedName>
        <fullName evidence="4">Homeobox domain-containing protein</fullName>
    </submittedName>
</protein>
<dbReference type="Pfam" id="PF00046">
    <property type="entry name" value="Homeodomain"/>
    <property type="match status" value="1"/>
</dbReference>
<dbReference type="RefSeq" id="XP_024331056.1">
    <property type="nucleotide sequence ID" value="XM_024474739.1"/>
</dbReference>
<dbReference type="OrthoDB" id="6159439at2759"/>
<keyword evidence="1 2" id="KW-0371">Homeobox</keyword>
<comment type="subcellular location">
    <subcellularLocation>
        <location evidence="1 2">Nucleus</location>
    </subcellularLocation>
</comment>
<organism evidence="4 5">
    <name type="scientific">Vairimorpha ceranae</name>
    <dbReference type="NCBI Taxonomy" id="40302"/>
    <lineage>
        <taxon>Eukaryota</taxon>
        <taxon>Fungi</taxon>
        <taxon>Fungi incertae sedis</taxon>
        <taxon>Microsporidia</taxon>
        <taxon>Nosematidae</taxon>
        <taxon>Vairimorpha</taxon>
    </lineage>
</organism>